<dbReference type="Proteomes" id="UP000268084">
    <property type="component" value="Chromosome"/>
</dbReference>
<name>A0A3G8ZMZ6_9ACTN</name>
<dbReference type="SUPFAM" id="SSF55781">
    <property type="entry name" value="GAF domain-like"/>
    <property type="match status" value="2"/>
</dbReference>
<evidence type="ECO:0000313" key="6">
    <source>
        <dbReference type="Proteomes" id="UP000268084"/>
    </source>
</evidence>
<sequence>MVETACELTGARYGALGVIGSDGLLEKFIHTGMAPDQVDEIGDLPRGKGLLGALIHNPEPIRLARLADDPRSSGFPPHHPPMDSFLGVPIKLRNEVYGNLYLTDSLAGEFTADDTDLALSLAGTAAVAIENARLFSEAQRKQDWLQASTEITRLLLTGGSSDALREIADRVKVLARADVVTVELPASRSGYFRVEVATGVSEEVLQGHEYPAPGTLSQAVVDTGQASRIANAADCSDLVNLTQVVPLGPVMALPLASVTSPRGTLVAARLPGRPVFSLAELDMATTFAGQVSIALGLADAQVAKDQLTLLEDRGRIARDLHDHVIQRLFATGLTVQSVLPLTASPATEKLSAVVDELDAAIRQIRASIFSLEGALNHSESVRSELLDTIVVASSSMPVPPQVRLVGPIDTLISPALRDDVQAVLRESLTNVVRHARAATVTVVVSVADGVLAVDVQDDGVGFGSPVHRSGLANLLDRAENHRGTFVVESAPTKGTRLQWSVPIP</sequence>
<dbReference type="InterPro" id="IPR036890">
    <property type="entry name" value="HATPase_C_sf"/>
</dbReference>
<dbReference type="KEGG" id="nak:EH165_08515"/>
<protein>
    <submittedName>
        <fullName evidence="5">GAF domain-containing protein</fullName>
    </submittedName>
</protein>
<dbReference type="OrthoDB" id="5241249at2"/>
<reference evidence="5 6" key="2">
    <citation type="submission" date="2018-12" db="EMBL/GenBank/DDBJ databases">
        <title>Nakamurella antarcticus sp. nov., isolated from Antarctica South Shetland Islands soil.</title>
        <authorList>
            <person name="Peng F."/>
        </authorList>
    </citation>
    <scope>NUCLEOTIDE SEQUENCE [LARGE SCALE GENOMIC DNA]</scope>
    <source>
        <strain evidence="5 6">S14-144</strain>
    </source>
</reference>
<keyword evidence="6" id="KW-1185">Reference proteome</keyword>
<evidence type="ECO:0000259" key="4">
    <source>
        <dbReference type="SMART" id="SM00065"/>
    </source>
</evidence>
<dbReference type="Pfam" id="PF07730">
    <property type="entry name" value="HisKA_3"/>
    <property type="match status" value="1"/>
</dbReference>
<evidence type="ECO:0000256" key="1">
    <source>
        <dbReference type="ARBA" id="ARBA00022679"/>
    </source>
</evidence>
<feature type="domain" description="GAF" evidence="4">
    <location>
        <begin position="1"/>
        <end position="139"/>
    </location>
</feature>
<evidence type="ECO:0000256" key="3">
    <source>
        <dbReference type="ARBA" id="ARBA00023012"/>
    </source>
</evidence>
<dbReference type="GO" id="GO:0000155">
    <property type="term" value="F:phosphorelay sensor kinase activity"/>
    <property type="evidence" value="ECO:0007669"/>
    <property type="project" value="InterPro"/>
</dbReference>
<keyword evidence="2" id="KW-0418">Kinase</keyword>
<dbReference type="InterPro" id="IPR050482">
    <property type="entry name" value="Sensor_HK_TwoCompSys"/>
</dbReference>
<dbReference type="SUPFAM" id="SSF55874">
    <property type="entry name" value="ATPase domain of HSP90 chaperone/DNA topoisomerase II/histidine kinase"/>
    <property type="match status" value="1"/>
</dbReference>
<organism evidence="5 6">
    <name type="scientific">Nakamurella antarctica</name>
    <dbReference type="NCBI Taxonomy" id="1902245"/>
    <lineage>
        <taxon>Bacteria</taxon>
        <taxon>Bacillati</taxon>
        <taxon>Actinomycetota</taxon>
        <taxon>Actinomycetes</taxon>
        <taxon>Nakamurellales</taxon>
        <taxon>Nakamurellaceae</taxon>
        <taxon>Nakamurella</taxon>
    </lineage>
</organism>
<keyword evidence="3" id="KW-0902">Two-component regulatory system</keyword>
<proteinExistence type="predicted"/>
<dbReference type="InterPro" id="IPR003018">
    <property type="entry name" value="GAF"/>
</dbReference>
<dbReference type="InterPro" id="IPR011712">
    <property type="entry name" value="Sig_transdc_His_kin_sub3_dim/P"/>
</dbReference>
<dbReference type="EMBL" id="CP034170">
    <property type="protein sequence ID" value="AZI58177.1"/>
    <property type="molecule type" value="Genomic_DNA"/>
</dbReference>
<keyword evidence="1" id="KW-0808">Transferase</keyword>
<dbReference type="Pfam" id="PF13492">
    <property type="entry name" value="GAF_3"/>
    <property type="match status" value="1"/>
</dbReference>
<reference evidence="5 6" key="1">
    <citation type="submission" date="2018-11" db="EMBL/GenBank/DDBJ databases">
        <authorList>
            <person name="Da X."/>
        </authorList>
    </citation>
    <scope>NUCLEOTIDE SEQUENCE [LARGE SCALE GENOMIC DNA]</scope>
    <source>
        <strain evidence="5 6">S14-144</strain>
    </source>
</reference>
<dbReference type="Pfam" id="PF02518">
    <property type="entry name" value="HATPase_c"/>
    <property type="match status" value="1"/>
</dbReference>
<dbReference type="InterPro" id="IPR003594">
    <property type="entry name" value="HATPase_dom"/>
</dbReference>
<feature type="domain" description="GAF" evidence="4">
    <location>
        <begin position="159"/>
        <end position="305"/>
    </location>
</feature>
<dbReference type="Gene3D" id="1.20.5.1930">
    <property type="match status" value="1"/>
</dbReference>
<dbReference type="Gene3D" id="3.30.565.10">
    <property type="entry name" value="Histidine kinase-like ATPase, C-terminal domain"/>
    <property type="match status" value="1"/>
</dbReference>
<dbReference type="AlphaFoldDB" id="A0A3G8ZMZ6"/>
<dbReference type="PANTHER" id="PTHR24421:SF56">
    <property type="entry name" value="OXYGEN SENSOR HISTIDINE KINASE RESPONSE REGULATOR DOST"/>
    <property type="match status" value="1"/>
</dbReference>
<dbReference type="Gene3D" id="3.30.450.40">
    <property type="match status" value="2"/>
</dbReference>
<dbReference type="InterPro" id="IPR029016">
    <property type="entry name" value="GAF-like_dom_sf"/>
</dbReference>
<dbReference type="GO" id="GO:0016020">
    <property type="term" value="C:membrane"/>
    <property type="evidence" value="ECO:0007669"/>
    <property type="project" value="InterPro"/>
</dbReference>
<dbReference type="GO" id="GO:0046983">
    <property type="term" value="F:protein dimerization activity"/>
    <property type="evidence" value="ECO:0007669"/>
    <property type="project" value="InterPro"/>
</dbReference>
<evidence type="ECO:0000256" key="2">
    <source>
        <dbReference type="ARBA" id="ARBA00022777"/>
    </source>
</evidence>
<dbReference type="CDD" id="cd16917">
    <property type="entry name" value="HATPase_UhpB-NarQ-NarX-like"/>
    <property type="match status" value="1"/>
</dbReference>
<evidence type="ECO:0000313" key="5">
    <source>
        <dbReference type="EMBL" id="AZI58177.1"/>
    </source>
</evidence>
<accession>A0A3G8ZMZ6</accession>
<dbReference type="SMART" id="SM00065">
    <property type="entry name" value="GAF"/>
    <property type="match status" value="2"/>
</dbReference>
<dbReference type="PANTHER" id="PTHR24421">
    <property type="entry name" value="NITRATE/NITRITE SENSOR PROTEIN NARX-RELATED"/>
    <property type="match status" value="1"/>
</dbReference>
<gene>
    <name evidence="5" type="ORF">EH165_08515</name>
</gene>
<dbReference type="Pfam" id="PF13185">
    <property type="entry name" value="GAF_2"/>
    <property type="match status" value="1"/>
</dbReference>